<keyword evidence="1" id="KW-0175">Coiled coil</keyword>
<evidence type="ECO:0000259" key="3">
    <source>
        <dbReference type="Pfam" id="PF15526"/>
    </source>
</evidence>
<reference evidence="4 5" key="1">
    <citation type="submission" date="2024-06" db="EMBL/GenBank/DDBJ databases">
        <title>Sorghum-associated microbial communities from plants grown in Nebraska, USA.</title>
        <authorList>
            <person name="Schachtman D."/>
        </authorList>
    </citation>
    <scope>NUCLEOTIDE SEQUENCE [LARGE SCALE GENOMIC DNA]</scope>
    <source>
        <strain evidence="4 5">736</strain>
    </source>
</reference>
<dbReference type="CDD" id="cd20685">
    <property type="entry name" value="CdiA-CT_Ecl_RNase-like"/>
    <property type="match status" value="1"/>
</dbReference>
<name>A0ABV2PI07_9BACI</name>
<evidence type="ECO:0000313" key="5">
    <source>
        <dbReference type="Proteomes" id="UP001549363"/>
    </source>
</evidence>
<dbReference type="InterPro" id="IPR028190">
    <property type="entry name" value="Ntox21"/>
</dbReference>
<dbReference type="Proteomes" id="UP001549363">
    <property type="component" value="Unassembled WGS sequence"/>
</dbReference>
<accession>A0ABV2PI07</accession>
<sequence length="416" mass="45972">MAKKGKGFFGSIGSFLGSIPAVGKVKNAAKSVKKKIKNTKKKLKKAIKKAKKKLKKKLKKKIGKVFTKARKLKNNLSKSKMVKKFKRAAKKVVLAAKQTAKKTYTQVKQAVKEVKAKVKETVVPLKPSKAKIEKVSKKVGHKIEGEAELNKFFDEYLKDRKTVGPIGNKYSVNDGNPLITLQDKRKVLSAPSTVNPDGLAPYAMFGYKMFIEDFATLANPNATLREQNEATLSLLSPFGKAAKGKKAMESLKDMGKGLEAAQDITKNANKGKDAQKATQKEKEQLGEYVNKGNGNSNDAYGGYYERKEQRTDDYNNKTGNWTPANKTTPPNGPYRTDKEADVAAEILGYKRVPGVKSHGRAVYTNGKEYISPDTPRKTTGSTDNGGVWKKANSPEDLFRKETRKGTYDKNLNRIGD</sequence>
<evidence type="ECO:0000256" key="2">
    <source>
        <dbReference type="SAM" id="MobiDB-lite"/>
    </source>
</evidence>
<evidence type="ECO:0000256" key="1">
    <source>
        <dbReference type="SAM" id="Coils"/>
    </source>
</evidence>
<feature type="region of interest" description="Disordered" evidence="2">
    <location>
        <begin position="266"/>
        <end position="336"/>
    </location>
</feature>
<feature type="compositionally biased region" description="Basic and acidic residues" evidence="2">
    <location>
        <begin position="270"/>
        <end position="285"/>
    </location>
</feature>
<evidence type="ECO:0000313" key="4">
    <source>
        <dbReference type="EMBL" id="MET4560545.1"/>
    </source>
</evidence>
<feature type="coiled-coil region" evidence="1">
    <location>
        <begin position="26"/>
        <end position="60"/>
    </location>
</feature>
<feature type="domain" description="Novel toxin 21" evidence="3">
    <location>
        <begin position="343"/>
        <end position="416"/>
    </location>
</feature>
<dbReference type="Pfam" id="PF15526">
    <property type="entry name" value="Ntox21"/>
    <property type="match status" value="1"/>
</dbReference>
<dbReference type="InterPro" id="IPR038181">
    <property type="entry name" value="Ntox21_sf"/>
</dbReference>
<organism evidence="4 5">
    <name type="scientific">Lysinibacillus parviboronicapiens</name>
    <dbReference type="NCBI Taxonomy" id="436516"/>
    <lineage>
        <taxon>Bacteria</taxon>
        <taxon>Bacillati</taxon>
        <taxon>Bacillota</taxon>
        <taxon>Bacilli</taxon>
        <taxon>Bacillales</taxon>
        <taxon>Bacillaceae</taxon>
        <taxon>Lysinibacillus</taxon>
    </lineage>
</organism>
<proteinExistence type="predicted"/>
<feature type="compositionally biased region" description="Basic and acidic residues" evidence="2">
    <location>
        <begin position="304"/>
        <end position="315"/>
    </location>
</feature>
<protein>
    <recommendedName>
        <fullName evidence="3">Novel toxin 21 domain-containing protein</fullName>
    </recommendedName>
</protein>
<gene>
    <name evidence="4" type="ORF">ABIA69_001689</name>
</gene>
<dbReference type="Gene3D" id="1.20.120.20">
    <property type="entry name" value="Apolipoprotein"/>
    <property type="match status" value="1"/>
</dbReference>
<keyword evidence="5" id="KW-1185">Reference proteome</keyword>
<dbReference type="Gene3D" id="3.10.380.20">
    <property type="entry name" value="Novel toxin 21 (CdiA), C-terminal domain"/>
    <property type="match status" value="1"/>
</dbReference>
<dbReference type="EMBL" id="JBEPSB010000005">
    <property type="protein sequence ID" value="MET4560545.1"/>
    <property type="molecule type" value="Genomic_DNA"/>
</dbReference>
<feature type="region of interest" description="Disordered" evidence="2">
    <location>
        <begin position="366"/>
        <end position="391"/>
    </location>
</feature>
<comment type="caution">
    <text evidence="4">The sequence shown here is derived from an EMBL/GenBank/DDBJ whole genome shotgun (WGS) entry which is preliminary data.</text>
</comment>
<feature type="compositionally biased region" description="Polar residues" evidence="2">
    <location>
        <begin position="316"/>
        <end position="329"/>
    </location>
</feature>